<evidence type="ECO:0000313" key="7">
    <source>
        <dbReference type="Proteomes" id="UP000630445"/>
    </source>
</evidence>
<dbReference type="Proteomes" id="UP000662466">
    <property type="component" value="Unassembled WGS sequence"/>
</dbReference>
<dbReference type="GO" id="GO:0016020">
    <property type="term" value="C:membrane"/>
    <property type="evidence" value="ECO:0007669"/>
    <property type="project" value="UniProtKB-SubCell"/>
</dbReference>
<gene>
    <name evidence="5" type="ORF">CNMCM5793_009645</name>
    <name evidence="6" type="ORF">CNMCM6106_009274</name>
</gene>
<feature type="transmembrane region" description="Helical" evidence="3">
    <location>
        <begin position="190"/>
        <end position="215"/>
    </location>
</feature>
<feature type="transmembrane region" description="Helical" evidence="3">
    <location>
        <begin position="253"/>
        <end position="274"/>
    </location>
</feature>
<dbReference type="OrthoDB" id="2213137at2759"/>
<dbReference type="PANTHER" id="PTHR11360:SF287">
    <property type="entry name" value="MFS MONOCARBOXYLATE TRANSPORTER"/>
    <property type="match status" value="1"/>
</dbReference>
<keyword evidence="3" id="KW-1133">Transmembrane helix</keyword>
<comment type="subcellular location">
    <subcellularLocation>
        <location evidence="1">Membrane</location>
        <topology evidence="1">Multi-pass membrane protein</topology>
    </subcellularLocation>
</comment>
<evidence type="ECO:0000256" key="2">
    <source>
        <dbReference type="ARBA" id="ARBA00006727"/>
    </source>
</evidence>
<comment type="caution">
    <text evidence="5">The sequence shown here is derived from an EMBL/GenBank/DDBJ whole genome shotgun (WGS) entry which is preliminary data.</text>
</comment>
<evidence type="ECO:0000313" key="6">
    <source>
        <dbReference type="EMBL" id="KAF7156209.1"/>
    </source>
</evidence>
<evidence type="ECO:0000313" key="5">
    <source>
        <dbReference type="EMBL" id="KAF7114694.1"/>
    </source>
</evidence>
<dbReference type="AlphaFoldDB" id="A0A8H6P141"/>
<comment type="similarity">
    <text evidence="2">Belongs to the major facilitator superfamily. Monocarboxylate porter (TC 2.A.1.13) family.</text>
</comment>
<feature type="transmembrane region" description="Helical" evidence="3">
    <location>
        <begin position="311"/>
        <end position="332"/>
    </location>
</feature>
<accession>A0A8H6P141</accession>
<dbReference type="EMBL" id="JACBAD010002122">
    <property type="protein sequence ID" value="KAF7114694.1"/>
    <property type="molecule type" value="Genomic_DNA"/>
</dbReference>
<sequence>MIKLSASDNARRDDTGPIFSVSLHYSLARPAFRGHGHASPDIIRTLVDPNAEYFSILPLVLRRDDSLFQGRIACLLLGPCTTMATKELESLTPALFKETFSHTPTSSDEFSDDIDEFDDSRLPPVDGGYQAWLFLAACFMVEGIVWGECRSIVQNPDKQQKLTERGFAQSFGVFENYYRTHEPFSDSTEIASIGTCAMGLAYLPTPIIIAIMFAFPRARRWFSTAGFVIMCLALGLSSFSTSVTHLIMSQGVAYGIGGCLAYTPSILFLSDWFVEKKGLAFGIVWSGSGLTGILFPLILQTLLNRYGWQTTLRASSLALFLLAAPFMTFHKPRVPVRHSHLRQLSLRFLRNKVYLIYQLGNTMQALGFWIPSIFLTSYARTLGASDFLASLTVTLFNLMTVFGCIFTGYLADRHHVTKCILLSSAGAVLSVFLLWGLATNIATLYIFCIMYGFFAGGYSSSWSALSHEVQKSERSAHVSMVFAFLETGRGVGNVVSGPLSEALLRLGLSKSSGAFGAYGTEYGVLVVLTGVTAFLGGFACLARLLRWI</sequence>
<dbReference type="InterPro" id="IPR050327">
    <property type="entry name" value="Proton-linked_MCT"/>
</dbReference>
<proteinExistence type="inferred from homology"/>
<evidence type="ECO:0000256" key="1">
    <source>
        <dbReference type="ARBA" id="ARBA00004141"/>
    </source>
</evidence>
<dbReference type="Pfam" id="PF07690">
    <property type="entry name" value="MFS_1"/>
    <property type="match status" value="1"/>
</dbReference>
<dbReference type="InterPro" id="IPR011701">
    <property type="entry name" value="MFS"/>
</dbReference>
<feature type="transmembrane region" description="Helical" evidence="3">
    <location>
        <begin position="522"/>
        <end position="545"/>
    </location>
</feature>
<dbReference type="InterPro" id="IPR036259">
    <property type="entry name" value="MFS_trans_sf"/>
</dbReference>
<protein>
    <recommendedName>
        <fullName evidence="4">Major facilitator superfamily (MFS) profile domain-containing protein</fullName>
    </recommendedName>
</protein>
<dbReference type="PROSITE" id="PS50850">
    <property type="entry name" value="MFS"/>
    <property type="match status" value="1"/>
</dbReference>
<dbReference type="InterPro" id="IPR020846">
    <property type="entry name" value="MFS_dom"/>
</dbReference>
<keyword evidence="3" id="KW-0472">Membrane</keyword>
<feature type="domain" description="Major facilitator superfamily (MFS) profile" evidence="4">
    <location>
        <begin position="353"/>
        <end position="548"/>
    </location>
</feature>
<dbReference type="SUPFAM" id="SSF103473">
    <property type="entry name" value="MFS general substrate transporter"/>
    <property type="match status" value="1"/>
</dbReference>
<dbReference type="PANTHER" id="PTHR11360">
    <property type="entry name" value="MONOCARBOXYLATE TRANSPORTER"/>
    <property type="match status" value="1"/>
</dbReference>
<keyword evidence="3" id="KW-0812">Transmembrane</keyword>
<feature type="transmembrane region" description="Helical" evidence="3">
    <location>
        <begin position="279"/>
        <end position="299"/>
    </location>
</feature>
<keyword evidence="7" id="KW-1185">Reference proteome</keyword>
<name>A0A8H6P141_9EURO</name>
<evidence type="ECO:0000259" key="4">
    <source>
        <dbReference type="PROSITE" id="PS50850"/>
    </source>
</evidence>
<feature type="transmembrane region" description="Helical" evidence="3">
    <location>
        <begin position="387"/>
        <end position="411"/>
    </location>
</feature>
<dbReference type="Proteomes" id="UP000630445">
    <property type="component" value="Unassembled WGS sequence"/>
</dbReference>
<feature type="transmembrane region" description="Helical" evidence="3">
    <location>
        <begin position="432"/>
        <end position="454"/>
    </location>
</feature>
<reference evidence="5" key="1">
    <citation type="submission" date="2020-06" db="EMBL/GenBank/DDBJ databases">
        <title>Draft genome sequences of strains closely related to Aspergillus parafelis and Aspergillus hiratsukae.</title>
        <authorList>
            <person name="Dos Santos R.A.C."/>
            <person name="Rivero-Menendez O."/>
            <person name="Steenwyk J.L."/>
            <person name="Mead M.E."/>
            <person name="Goldman G.H."/>
            <person name="Alastruey-Izquierdo A."/>
            <person name="Rokas A."/>
        </authorList>
    </citation>
    <scope>NUCLEOTIDE SEQUENCE</scope>
    <source>
        <strain evidence="5">CNM-CM5793</strain>
        <strain evidence="6">CNM-CM6106</strain>
    </source>
</reference>
<organism evidence="5 7">
    <name type="scientific">Aspergillus hiratsukae</name>
    <dbReference type="NCBI Taxonomy" id="1194566"/>
    <lineage>
        <taxon>Eukaryota</taxon>
        <taxon>Fungi</taxon>
        <taxon>Dikarya</taxon>
        <taxon>Ascomycota</taxon>
        <taxon>Pezizomycotina</taxon>
        <taxon>Eurotiomycetes</taxon>
        <taxon>Eurotiomycetidae</taxon>
        <taxon>Eurotiales</taxon>
        <taxon>Aspergillaceae</taxon>
        <taxon>Aspergillus</taxon>
        <taxon>Aspergillus subgen. Fumigati</taxon>
    </lineage>
</organism>
<dbReference type="GO" id="GO:0022857">
    <property type="term" value="F:transmembrane transporter activity"/>
    <property type="evidence" value="ECO:0007669"/>
    <property type="project" value="InterPro"/>
</dbReference>
<dbReference type="Gene3D" id="1.20.1250.20">
    <property type="entry name" value="MFS general substrate transporter like domains"/>
    <property type="match status" value="2"/>
</dbReference>
<evidence type="ECO:0000256" key="3">
    <source>
        <dbReference type="SAM" id="Phobius"/>
    </source>
</evidence>
<dbReference type="EMBL" id="JACBAF010002313">
    <property type="protein sequence ID" value="KAF7156209.1"/>
    <property type="molecule type" value="Genomic_DNA"/>
</dbReference>
<feature type="transmembrane region" description="Helical" evidence="3">
    <location>
        <begin position="353"/>
        <end position="375"/>
    </location>
</feature>
<feature type="transmembrane region" description="Helical" evidence="3">
    <location>
        <begin position="227"/>
        <end position="247"/>
    </location>
</feature>